<feature type="compositionally biased region" description="Basic and acidic residues" evidence="1">
    <location>
        <begin position="202"/>
        <end position="211"/>
    </location>
</feature>
<dbReference type="AlphaFoldDB" id="A0ABD3VTR2"/>
<organism evidence="3 4">
    <name type="scientific">Sinanodonta woodiana</name>
    <name type="common">Chinese pond mussel</name>
    <name type="synonym">Anodonta woodiana</name>
    <dbReference type="NCBI Taxonomy" id="1069815"/>
    <lineage>
        <taxon>Eukaryota</taxon>
        <taxon>Metazoa</taxon>
        <taxon>Spiralia</taxon>
        <taxon>Lophotrochozoa</taxon>
        <taxon>Mollusca</taxon>
        <taxon>Bivalvia</taxon>
        <taxon>Autobranchia</taxon>
        <taxon>Heteroconchia</taxon>
        <taxon>Palaeoheterodonta</taxon>
        <taxon>Unionida</taxon>
        <taxon>Unionoidea</taxon>
        <taxon>Unionidae</taxon>
        <taxon>Unioninae</taxon>
        <taxon>Sinanodonta</taxon>
    </lineage>
</organism>
<feature type="compositionally biased region" description="Low complexity" evidence="1">
    <location>
        <begin position="699"/>
        <end position="712"/>
    </location>
</feature>
<dbReference type="InterPro" id="IPR012677">
    <property type="entry name" value="Nucleotide-bd_a/b_plait_sf"/>
</dbReference>
<dbReference type="InterPro" id="IPR043472">
    <property type="entry name" value="Macro_dom-like"/>
</dbReference>
<dbReference type="Proteomes" id="UP001634394">
    <property type="component" value="Unassembled WGS sequence"/>
</dbReference>
<dbReference type="Gene3D" id="3.30.70.330">
    <property type="match status" value="1"/>
</dbReference>
<feature type="compositionally biased region" description="Polar residues" evidence="1">
    <location>
        <begin position="724"/>
        <end position="743"/>
    </location>
</feature>
<feature type="compositionally biased region" description="Basic and acidic residues" evidence="1">
    <location>
        <begin position="925"/>
        <end position="934"/>
    </location>
</feature>
<dbReference type="SMART" id="SM00506">
    <property type="entry name" value="A1pp"/>
    <property type="match status" value="1"/>
</dbReference>
<dbReference type="Pfam" id="PF01661">
    <property type="entry name" value="Macro"/>
    <property type="match status" value="1"/>
</dbReference>
<reference evidence="3 4" key="1">
    <citation type="submission" date="2024-11" db="EMBL/GenBank/DDBJ databases">
        <title>Chromosome-level genome assembly of the freshwater bivalve Anodonta woodiana.</title>
        <authorList>
            <person name="Chen X."/>
        </authorList>
    </citation>
    <scope>NUCLEOTIDE SEQUENCE [LARGE SCALE GENOMIC DNA]</scope>
    <source>
        <strain evidence="3">MN2024</strain>
        <tissue evidence="3">Gills</tissue>
    </source>
</reference>
<feature type="compositionally biased region" description="Low complexity" evidence="1">
    <location>
        <begin position="838"/>
        <end position="861"/>
    </location>
</feature>
<dbReference type="PROSITE" id="PS51154">
    <property type="entry name" value="MACRO"/>
    <property type="match status" value="1"/>
</dbReference>
<dbReference type="EMBL" id="JBJQND010000010">
    <property type="protein sequence ID" value="KAL3864980.1"/>
    <property type="molecule type" value="Genomic_DNA"/>
</dbReference>
<feature type="region of interest" description="Disordered" evidence="1">
    <location>
        <begin position="202"/>
        <end position="234"/>
    </location>
</feature>
<dbReference type="InterPro" id="IPR002589">
    <property type="entry name" value="Macro_dom"/>
</dbReference>
<comment type="caution">
    <text evidence="3">The sequence shown here is derived from an EMBL/GenBank/DDBJ whole genome shotgun (WGS) entry which is preliminary data.</text>
</comment>
<keyword evidence="4" id="KW-1185">Reference proteome</keyword>
<accession>A0ABD3VTR2</accession>
<evidence type="ECO:0000313" key="4">
    <source>
        <dbReference type="Proteomes" id="UP001634394"/>
    </source>
</evidence>
<feature type="region of interest" description="Disordered" evidence="1">
    <location>
        <begin position="408"/>
        <end position="434"/>
    </location>
</feature>
<evidence type="ECO:0000259" key="2">
    <source>
        <dbReference type="PROSITE" id="PS51154"/>
    </source>
</evidence>
<dbReference type="Gene3D" id="3.40.220.10">
    <property type="entry name" value="Leucine Aminopeptidase, subunit E, domain 1"/>
    <property type="match status" value="1"/>
</dbReference>
<feature type="compositionally biased region" description="Low complexity" evidence="1">
    <location>
        <begin position="787"/>
        <end position="806"/>
    </location>
</feature>
<evidence type="ECO:0000313" key="3">
    <source>
        <dbReference type="EMBL" id="KAL3864980.1"/>
    </source>
</evidence>
<feature type="compositionally biased region" description="Polar residues" evidence="1">
    <location>
        <begin position="982"/>
        <end position="999"/>
    </location>
</feature>
<gene>
    <name evidence="3" type="ORF">ACJMK2_006619</name>
</gene>
<proteinExistence type="predicted"/>
<feature type="compositionally biased region" description="Low complexity" evidence="1">
    <location>
        <begin position="897"/>
        <end position="920"/>
    </location>
</feature>
<name>A0ABD3VTR2_SINWO</name>
<sequence length="1053" mass="115584">MAGIRVLISESLLDKLEIQDLRKKLKAHFEDRRHGGSDIKEMHFPILQNEAVIIYKESSVVDGVMRTVHTIDGKTLCIRRLPMCQIYQRLNADLDPDMASIIQGCGMIDILQREIQLEMQYGKKKKTLIGFVGSWYQLEMAWNFIDSLMAQMKRMLLQNELHDSSYSDNIDEKRRHSRSLPISDEDWNLSVLSLDHERRRIQQREEHRNNEEDLNGFAVKSLESETSSARQRKHEKKVYRAAYKETQHQELSFQQKENRKKTEMVAEHDMPESLLLGEIKSDHLNASCAGKEDTSKSSKCSGGNYAVPAQIQHKVDYDTLSNLPRTEGLNGKQENRLDAGKNVEDAAENIFDSDEIPSLELHEHGYAVMDHSLQGGVESNARQRDCTGNETFDYFASIKDESSVPKEVIQNGDGVTNSRSFPDLDDSTEQDGDGFIGQPFQREDSVIPFSTDLKVSQLEFTIGDINVVVLRGDITEEKSEGIVSPASINLDNRAGAAKVIAVAAGNELQKECKDFIKKHHLLDVTEVMHTSAGGRLNSKVTCVLHAAGPIWQEKLRNDETFQDELTTTYVNCFHLAEKRWLRSLSLPLISSGIFGGPIHLCVRSFIDGLLIFIINLGKKPHLQQIRLINIDLEGTQLTIVMLQQLLEMGLNKLTREALANFDKKHGKKTTTTKLKRSSSLPRSVRKAAVVTALDKETNSVPPSRGRSSSVSRKTNSNKVKETHSGQITATISTQTRSSSSATHVASGRSERDQDDNGSFFSTIERDGHSASAGRPFSAGPSLKGQKSSGSSSTRTRPTSSTGMTSGRSERDQDDSESSFSTIERDGQSASAGRPFSAGPSLKGQKSSGSSSTSTRPTSLTGMTSGRSERDQDDSGSSFSTIERDGQSASAGRPFSAGPSLKGQKSSGSSSARTRPSSSTGMTSGRSERDQDDNGRSFPSGTDRDGQSASGVRPLSAAPSMESQKRTASSKSQTGPLEGGSVGQTKNPPQIKQSLFSQEPNAAASKKKEIGHLKKAKSQPLKAVHDSQDSDSDMESPRSPRGAAKGSYRTTAFA</sequence>
<feature type="compositionally biased region" description="Polar residues" evidence="1">
    <location>
        <begin position="965"/>
        <end position="974"/>
    </location>
</feature>
<feature type="compositionally biased region" description="Acidic residues" evidence="1">
    <location>
        <begin position="423"/>
        <end position="432"/>
    </location>
</feature>
<evidence type="ECO:0000256" key="1">
    <source>
        <dbReference type="SAM" id="MobiDB-lite"/>
    </source>
</evidence>
<feature type="domain" description="Macro" evidence="2">
    <location>
        <begin position="454"/>
        <end position="646"/>
    </location>
</feature>
<feature type="region of interest" description="Disordered" evidence="1">
    <location>
        <begin position="691"/>
        <end position="1053"/>
    </location>
</feature>
<dbReference type="SUPFAM" id="SSF52949">
    <property type="entry name" value="Macro domain-like"/>
    <property type="match status" value="1"/>
</dbReference>
<dbReference type="PANTHER" id="PTHR11106">
    <property type="entry name" value="GANGLIOSIDE INDUCED DIFFERENTIATION ASSOCIATED PROTEIN 2-RELATED"/>
    <property type="match status" value="1"/>
</dbReference>
<protein>
    <recommendedName>
        <fullName evidence="2">Macro domain-containing protein</fullName>
    </recommendedName>
</protein>